<dbReference type="GeneID" id="64970508"/>
<protein>
    <recommendedName>
        <fullName evidence="4">Integral membrane protein</fullName>
    </recommendedName>
</protein>
<proteinExistence type="predicted"/>
<keyword evidence="1" id="KW-0812">Transmembrane</keyword>
<accession>A0A7R7XFZ9</accession>
<keyword evidence="3" id="KW-1185">Reference proteome</keyword>
<dbReference type="Proteomes" id="UP000654913">
    <property type="component" value="Chromosome 2"/>
</dbReference>
<evidence type="ECO:0000313" key="3">
    <source>
        <dbReference type="Proteomes" id="UP000654913"/>
    </source>
</evidence>
<reference evidence="2" key="1">
    <citation type="submission" date="2021-01" db="EMBL/GenBank/DDBJ databases">
        <authorList>
            <consortium name="Aspergillus puulaauensis MK2 genome sequencing consortium"/>
            <person name="Kazuki M."/>
            <person name="Futagami T."/>
        </authorList>
    </citation>
    <scope>NUCLEOTIDE SEQUENCE</scope>
    <source>
        <strain evidence="2">MK2</strain>
    </source>
</reference>
<dbReference type="KEGG" id="apuu:APUU_20935A"/>
<name>A0A7R7XFZ9_9EURO</name>
<dbReference type="EMBL" id="AP024444">
    <property type="protein sequence ID" value="BCS20503.1"/>
    <property type="molecule type" value="Genomic_DNA"/>
</dbReference>
<evidence type="ECO:0008006" key="4">
    <source>
        <dbReference type="Google" id="ProtNLM"/>
    </source>
</evidence>
<dbReference type="AlphaFoldDB" id="A0A7R7XFZ9"/>
<sequence>MAATDGSVPTELPSSAPSMVRTIRGIIITVASVALVVCCTRLYIRKYVTRSFGLDDYLVILALVRCLPFLSSASILISTTDNGVVVRNSVFGRHILWNWIPYEYRPG</sequence>
<feature type="transmembrane region" description="Helical" evidence="1">
    <location>
        <begin position="23"/>
        <end position="44"/>
    </location>
</feature>
<gene>
    <name evidence="2" type="ORF">APUU_20935A</name>
</gene>
<dbReference type="RefSeq" id="XP_041552697.1">
    <property type="nucleotide sequence ID" value="XM_041699632.1"/>
</dbReference>
<keyword evidence="1" id="KW-0472">Membrane</keyword>
<organism evidence="2 3">
    <name type="scientific">Aspergillus puulaauensis</name>
    <dbReference type="NCBI Taxonomy" id="1220207"/>
    <lineage>
        <taxon>Eukaryota</taxon>
        <taxon>Fungi</taxon>
        <taxon>Dikarya</taxon>
        <taxon>Ascomycota</taxon>
        <taxon>Pezizomycotina</taxon>
        <taxon>Eurotiomycetes</taxon>
        <taxon>Eurotiomycetidae</taxon>
        <taxon>Eurotiales</taxon>
        <taxon>Aspergillaceae</taxon>
        <taxon>Aspergillus</taxon>
    </lineage>
</organism>
<keyword evidence="1" id="KW-1133">Transmembrane helix</keyword>
<evidence type="ECO:0000313" key="2">
    <source>
        <dbReference type="EMBL" id="BCS20503.1"/>
    </source>
</evidence>
<feature type="transmembrane region" description="Helical" evidence="1">
    <location>
        <begin position="56"/>
        <end position="77"/>
    </location>
</feature>
<reference evidence="2" key="2">
    <citation type="submission" date="2021-02" db="EMBL/GenBank/DDBJ databases">
        <title>Aspergillus puulaauensis MK2 genome sequence.</title>
        <authorList>
            <person name="Futagami T."/>
            <person name="Mori K."/>
            <person name="Kadooka C."/>
            <person name="Tanaka T."/>
        </authorList>
    </citation>
    <scope>NUCLEOTIDE SEQUENCE</scope>
    <source>
        <strain evidence="2">MK2</strain>
    </source>
</reference>
<evidence type="ECO:0000256" key="1">
    <source>
        <dbReference type="SAM" id="Phobius"/>
    </source>
</evidence>